<comment type="caution">
    <text evidence="4">The sequence shown here is derived from an EMBL/GenBank/DDBJ whole genome shotgun (WGS) entry which is preliminary data.</text>
</comment>
<dbReference type="PANTHER" id="PTHR42776">
    <property type="entry name" value="SERINE PEPTIDASE S9 FAMILY MEMBER"/>
    <property type="match status" value="1"/>
</dbReference>
<gene>
    <name evidence="4" type="ORF">GCM10010430_81480</name>
</gene>
<evidence type="ECO:0000313" key="5">
    <source>
        <dbReference type="Proteomes" id="UP001500305"/>
    </source>
</evidence>
<dbReference type="Pfam" id="PF00326">
    <property type="entry name" value="Peptidase_S9"/>
    <property type="match status" value="1"/>
</dbReference>
<reference evidence="5" key="1">
    <citation type="journal article" date="2019" name="Int. J. Syst. Evol. Microbiol.">
        <title>The Global Catalogue of Microorganisms (GCM) 10K type strain sequencing project: providing services to taxonomists for standard genome sequencing and annotation.</title>
        <authorList>
            <consortium name="The Broad Institute Genomics Platform"/>
            <consortium name="The Broad Institute Genome Sequencing Center for Infectious Disease"/>
            <person name="Wu L."/>
            <person name="Ma J."/>
        </authorList>
    </citation>
    <scope>NUCLEOTIDE SEQUENCE [LARGE SCALE GENOMIC DNA]</scope>
    <source>
        <strain evidence="5">JCM 7356</strain>
    </source>
</reference>
<dbReference type="InterPro" id="IPR029058">
    <property type="entry name" value="AB_hydrolase_fold"/>
</dbReference>
<organism evidence="4 5">
    <name type="scientific">Kitasatospora cystarginea</name>
    <dbReference type="NCBI Taxonomy" id="58350"/>
    <lineage>
        <taxon>Bacteria</taxon>
        <taxon>Bacillati</taxon>
        <taxon>Actinomycetota</taxon>
        <taxon>Actinomycetes</taxon>
        <taxon>Kitasatosporales</taxon>
        <taxon>Streptomycetaceae</taxon>
        <taxon>Kitasatospora</taxon>
    </lineage>
</organism>
<accession>A0ABP5S0F1</accession>
<dbReference type="Proteomes" id="UP001500305">
    <property type="component" value="Unassembled WGS sequence"/>
</dbReference>
<proteinExistence type="predicted"/>
<keyword evidence="1" id="KW-0378">Hydrolase</keyword>
<dbReference type="Gene3D" id="3.40.50.1820">
    <property type="entry name" value="alpha/beta hydrolase"/>
    <property type="match status" value="1"/>
</dbReference>
<evidence type="ECO:0000313" key="4">
    <source>
        <dbReference type="EMBL" id="GAA2284751.1"/>
    </source>
</evidence>
<dbReference type="SUPFAM" id="SSF53474">
    <property type="entry name" value="alpha/beta-Hydrolases"/>
    <property type="match status" value="1"/>
</dbReference>
<evidence type="ECO:0000256" key="2">
    <source>
        <dbReference type="SAM" id="MobiDB-lite"/>
    </source>
</evidence>
<protein>
    <recommendedName>
        <fullName evidence="3">Peptidase S9 prolyl oligopeptidase catalytic domain-containing protein</fullName>
    </recommendedName>
</protein>
<evidence type="ECO:0000256" key="1">
    <source>
        <dbReference type="ARBA" id="ARBA00022801"/>
    </source>
</evidence>
<sequence length="480" mass="51069">MQRPDGGPLAVLSWAGPEEDFGAFAAELHLVDPHTAKVHDLGPVGVDACSATWWRSGDTWHLSYLAVTPPGPVGGTAVFDSTVPDAGPAPEHRNLTAGMAVCPTELVQVAEGTPLALFADGLDTALYRLDPGDMAFQRVATRQGIAHALSASRTGETVAMLAGTADQPKNVHAGPPGGPLTRVSDTRPEVREIRWGHQERLSYQASDGLTLDGLLLLPPGMSRLDGPFPLITLVHGGPYGRYADEFQFHIELPPAQWLAVAGYAVFLPNPRGSQGRGHAFAAAVAGAVGGAEWTDITDGIDLLVAAGVADPDRLGIGGWSHGGFMAAWAVGQTDRFKAAVMGAGISDWGIQTAAGDQGADRESALSGSRGWEGPGPHHHDRVSPVSCAARIRTPVLILHGEDDTNVPISQAVLLHRALRHFGVEHELVVYPREGHMITERAHKLDLLRRTRTWFDRWLGSVGRHGMLSVEGSSVDERGRR</sequence>
<name>A0ABP5S0F1_9ACTN</name>
<feature type="region of interest" description="Disordered" evidence="2">
    <location>
        <begin position="356"/>
        <end position="382"/>
    </location>
</feature>
<evidence type="ECO:0000259" key="3">
    <source>
        <dbReference type="Pfam" id="PF00326"/>
    </source>
</evidence>
<dbReference type="InterPro" id="IPR001375">
    <property type="entry name" value="Peptidase_S9_cat"/>
</dbReference>
<feature type="domain" description="Peptidase S9 prolyl oligopeptidase catalytic" evidence="3">
    <location>
        <begin position="255"/>
        <end position="460"/>
    </location>
</feature>
<dbReference type="EMBL" id="BAAATR010000159">
    <property type="protein sequence ID" value="GAA2284751.1"/>
    <property type="molecule type" value="Genomic_DNA"/>
</dbReference>
<dbReference type="PANTHER" id="PTHR42776:SF27">
    <property type="entry name" value="DIPEPTIDYL PEPTIDASE FAMILY MEMBER 6"/>
    <property type="match status" value="1"/>
</dbReference>
<keyword evidence="5" id="KW-1185">Reference proteome</keyword>